<evidence type="ECO:0000256" key="4">
    <source>
        <dbReference type="ARBA" id="ARBA00035113"/>
    </source>
</evidence>
<name>A0A1Y2H9M1_9FUNG</name>
<keyword evidence="5" id="KW-0479">Metal-binding</keyword>
<dbReference type="Pfam" id="PF13920">
    <property type="entry name" value="zf-C3HC4_3"/>
    <property type="match status" value="1"/>
</dbReference>
<dbReference type="GO" id="GO:0016567">
    <property type="term" value="P:protein ubiquitination"/>
    <property type="evidence" value="ECO:0007669"/>
    <property type="project" value="TreeGrafter"/>
</dbReference>
<dbReference type="AlphaFoldDB" id="A0A1Y2H9M1"/>
<dbReference type="PROSITE" id="PS50089">
    <property type="entry name" value="ZF_RING_2"/>
    <property type="match status" value="1"/>
</dbReference>
<dbReference type="GO" id="GO:0061630">
    <property type="term" value="F:ubiquitin protein ligase activity"/>
    <property type="evidence" value="ECO:0007669"/>
    <property type="project" value="UniProtKB-EC"/>
</dbReference>
<protein>
    <recommendedName>
        <fullName evidence="3">RING-type E3 ubiquitin transferase</fullName>
        <ecNumber evidence="3">2.3.2.27</ecNumber>
    </recommendedName>
</protein>
<dbReference type="STRING" id="765915.A0A1Y2H9M1"/>
<dbReference type="Proteomes" id="UP000193411">
    <property type="component" value="Unassembled WGS sequence"/>
</dbReference>
<dbReference type="InterPro" id="IPR013087">
    <property type="entry name" value="Znf_C2H2_type"/>
</dbReference>
<evidence type="ECO:0000256" key="2">
    <source>
        <dbReference type="ARBA" id="ARBA00004906"/>
    </source>
</evidence>
<organism evidence="8 9">
    <name type="scientific">Catenaria anguillulae PL171</name>
    <dbReference type="NCBI Taxonomy" id="765915"/>
    <lineage>
        <taxon>Eukaryota</taxon>
        <taxon>Fungi</taxon>
        <taxon>Fungi incertae sedis</taxon>
        <taxon>Blastocladiomycota</taxon>
        <taxon>Blastocladiomycetes</taxon>
        <taxon>Blastocladiales</taxon>
        <taxon>Catenariaceae</taxon>
        <taxon>Catenaria</taxon>
    </lineage>
</organism>
<dbReference type="Gene3D" id="3.30.40.10">
    <property type="entry name" value="Zinc/RING finger domain, C3HC4 (zinc finger)"/>
    <property type="match status" value="1"/>
</dbReference>
<accession>A0A1Y2H9M1</accession>
<dbReference type="PROSITE" id="PS00028">
    <property type="entry name" value="ZINC_FINGER_C2H2_1"/>
    <property type="match status" value="1"/>
</dbReference>
<dbReference type="InterPro" id="IPR044288">
    <property type="entry name" value="ZNF598/HEL2"/>
</dbReference>
<proteinExistence type="inferred from homology"/>
<dbReference type="Pfam" id="PF23230">
    <property type="entry name" value="zf-C2H2_13"/>
    <property type="match status" value="1"/>
</dbReference>
<comment type="similarity">
    <text evidence="4">Belongs to the ZNF598/HEL2 family.</text>
</comment>
<dbReference type="EC" id="2.3.2.27" evidence="3"/>
<dbReference type="CDD" id="cd16615">
    <property type="entry name" value="RING-HC_ZNF598"/>
    <property type="match status" value="1"/>
</dbReference>
<feature type="compositionally biased region" description="Polar residues" evidence="6">
    <location>
        <begin position="505"/>
        <end position="518"/>
    </location>
</feature>
<keyword evidence="5" id="KW-0862">Zinc</keyword>
<feature type="compositionally biased region" description="Low complexity" evidence="6">
    <location>
        <begin position="438"/>
        <end position="458"/>
    </location>
</feature>
<dbReference type="InterPro" id="IPR001841">
    <property type="entry name" value="Znf_RING"/>
</dbReference>
<dbReference type="InterPro" id="IPR041888">
    <property type="entry name" value="RING-HC_ZNF598/HEL2"/>
</dbReference>
<feature type="compositionally biased region" description="Low complexity" evidence="6">
    <location>
        <begin position="493"/>
        <end position="504"/>
    </location>
</feature>
<dbReference type="InterPro" id="IPR056437">
    <property type="entry name" value="Znf-C2H2_ZNF598/HEL2"/>
</dbReference>
<evidence type="ECO:0000256" key="5">
    <source>
        <dbReference type="PROSITE-ProRule" id="PRU00175"/>
    </source>
</evidence>
<dbReference type="SMART" id="SM00184">
    <property type="entry name" value="RING"/>
    <property type="match status" value="1"/>
</dbReference>
<dbReference type="GO" id="GO:0072344">
    <property type="term" value="P:rescue of stalled ribosome"/>
    <property type="evidence" value="ECO:0007669"/>
    <property type="project" value="InterPro"/>
</dbReference>
<feature type="compositionally biased region" description="Basic residues" evidence="6">
    <location>
        <begin position="478"/>
        <end position="489"/>
    </location>
</feature>
<feature type="compositionally biased region" description="Low complexity" evidence="6">
    <location>
        <begin position="29"/>
        <end position="42"/>
    </location>
</feature>
<dbReference type="GO" id="GO:0043022">
    <property type="term" value="F:ribosome binding"/>
    <property type="evidence" value="ECO:0007669"/>
    <property type="project" value="TreeGrafter"/>
</dbReference>
<dbReference type="SUPFAM" id="SSF57850">
    <property type="entry name" value="RING/U-box"/>
    <property type="match status" value="1"/>
</dbReference>
<evidence type="ECO:0000256" key="6">
    <source>
        <dbReference type="SAM" id="MobiDB-lite"/>
    </source>
</evidence>
<dbReference type="SMART" id="SM00355">
    <property type="entry name" value="ZnF_C2H2"/>
    <property type="match status" value="4"/>
</dbReference>
<dbReference type="InterPro" id="IPR013083">
    <property type="entry name" value="Znf_RING/FYVE/PHD"/>
</dbReference>
<keyword evidence="9" id="KW-1185">Reference proteome</keyword>
<reference evidence="8 9" key="1">
    <citation type="submission" date="2016-07" db="EMBL/GenBank/DDBJ databases">
        <title>Pervasive Adenine N6-methylation of Active Genes in Fungi.</title>
        <authorList>
            <consortium name="DOE Joint Genome Institute"/>
            <person name="Mondo S.J."/>
            <person name="Dannebaum R.O."/>
            <person name="Kuo R.C."/>
            <person name="Labutti K."/>
            <person name="Haridas S."/>
            <person name="Kuo A."/>
            <person name="Salamov A."/>
            <person name="Ahrendt S.R."/>
            <person name="Lipzen A."/>
            <person name="Sullivan W."/>
            <person name="Andreopoulos W.B."/>
            <person name="Clum A."/>
            <person name="Lindquist E."/>
            <person name="Daum C."/>
            <person name="Ramamoorthy G.K."/>
            <person name="Gryganskyi A."/>
            <person name="Culley D."/>
            <person name="Magnuson J.K."/>
            <person name="James T.Y."/>
            <person name="O'Malley M.A."/>
            <person name="Stajich J.E."/>
            <person name="Spatafora J.W."/>
            <person name="Visel A."/>
            <person name="Grigoriev I.V."/>
        </authorList>
    </citation>
    <scope>NUCLEOTIDE SEQUENCE [LARGE SCALE GENOMIC DNA]</scope>
    <source>
        <strain evidence="8 9">PL171</strain>
    </source>
</reference>
<evidence type="ECO:0000259" key="7">
    <source>
        <dbReference type="PROSITE" id="PS50089"/>
    </source>
</evidence>
<dbReference type="EMBL" id="MCFL01000086">
    <property type="protein sequence ID" value="ORZ30393.1"/>
    <property type="molecule type" value="Genomic_DNA"/>
</dbReference>
<sequence length="608" mass="66288">MTMTTTALPPFPVSHPPTDLIPAPDAPMSSSNSHPRSSSASRGRGRGRGGRGGPSHDNPAMLPHTPPPSSASSSSRGGRGGGRGGGSNFRGRGRGGGKHADVPEPFVDPSVFDNVAKPGAAKPRSASEDRTANGGGDGQDGDGDDTGEACFICTEELVYAAFGPCNHRTCHVCSLRLRALYKDFACPFCKTEMLQVMITKASTSASLNFDAFEPLNQQPYSDAALKLWFDSQESYAASLSLLRFHCPDPLCDFVHDGPNGWTGLRTHVSTVHNMMLCEICTSHKHIFAHEHSLYPPNALRTHREHGDQTILKRIVNPDESVVRGHPSCGFCNQRFYGNDELYAHCRQRHEECFICQRAGVRNVYYRDYDGLAEHYAHEHFPCQHPECLEAKFVVFPSEIDLKAHMAEVHAQLYRGQQRALTKEARKIAIDYHFPSLASGSGRGSGSSSAAGLMSAAERAAQEAEQREREAEEALRAMSSKKKKNKKGKGKGGAAADGASEDASSVAGTSDAGSSSVPSTLGRARSARPIRLVPWPRHPHPRLLRRRRRRRAHLRQRAPSAKKPRTAPLLHRRSCNSCIRCWATRAPNCASSSPCLQPTWPTSSLLRNL</sequence>
<dbReference type="OrthoDB" id="3838338at2759"/>
<feature type="domain" description="RING-type" evidence="7">
    <location>
        <begin position="150"/>
        <end position="190"/>
    </location>
</feature>
<feature type="compositionally biased region" description="Gly residues" evidence="6">
    <location>
        <begin position="77"/>
        <end position="88"/>
    </location>
</feature>
<feature type="region of interest" description="Disordered" evidence="6">
    <location>
        <begin position="438"/>
        <end position="524"/>
    </location>
</feature>
<feature type="region of interest" description="Disordered" evidence="6">
    <location>
        <begin position="1"/>
        <end position="141"/>
    </location>
</feature>
<dbReference type="GO" id="GO:0008270">
    <property type="term" value="F:zinc ion binding"/>
    <property type="evidence" value="ECO:0007669"/>
    <property type="project" value="UniProtKB-KW"/>
</dbReference>
<gene>
    <name evidence="8" type="ORF">BCR44DRAFT_1313955</name>
</gene>
<evidence type="ECO:0000313" key="9">
    <source>
        <dbReference type="Proteomes" id="UP000193411"/>
    </source>
</evidence>
<comment type="catalytic activity">
    <reaction evidence="1">
        <text>S-ubiquitinyl-[E2 ubiquitin-conjugating enzyme]-L-cysteine + [acceptor protein]-L-lysine = [E2 ubiquitin-conjugating enzyme]-L-cysteine + N(6)-ubiquitinyl-[acceptor protein]-L-lysine.</text>
        <dbReference type="EC" id="2.3.2.27"/>
    </reaction>
</comment>
<keyword evidence="5" id="KW-0863">Zinc-finger</keyword>
<evidence type="ECO:0000256" key="3">
    <source>
        <dbReference type="ARBA" id="ARBA00012483"/>
    </source>
</evidence>
<comment type="caution">
    <text evidence="8">The sequence shown here is derived from an EMBL/GenBank/DDBJ whole genome shotgun (WGS) entry which is preliminary data.</text>
</comment>
<dbReference type="PANTHER" id="PTHR22938">
    <property type="entry name" value="ZINC FINGER PROTEIN 598"/>
    <property type="match status" value="1"/>
</dbReference>
<feature type="compositionally biased region" description="Basic and acidic residues" evidence="6">
    <location>
        <begin position="459"/>
        <end position="474"/>
    </location>
</feature>
<comment type="pathway">
    <text evidence="2">Protein modification; protein ubiquitination.</text>
</comment>
<evidence type="ECO:0000256" key="1">
    <source>
        <dbReference type="ARBA" id="ARBA00000900"/>
    </source>
</evidence>
<dbReference type="PANTHER" id="PTHR22938:SF0">
    <property type="entry name" value="E3 UBIQUITIN-PROTEIN LIGASE ZNF598"/>
    <property type="match status" value="1"/>
</dbReference>
<evidence type="ECO:0000313" key="8">
    <source>
        <dbReference type="EMBL" id="ORZ30393.1"/>
    </source>
</evidence>